<keyword evidence="4 6" id="KW-0732">Signal</keyword>
<sequence length="344" mass="35101">MIRSTLSHRSPARRLAGGALVAALALTAVGCSAPSEAEPAGSASTGSDTGSEGAWPRTIQHELGETVIDAQPEDIVATSVTLAGTLLAIDAPLTATAATTPSSITDDKGLFAQWADVADERGVEVLYDALELDLESVIAADPDLIVISTTGADATADAYDQLSEIAPTIAINYADKSWQDVAALLGEATGLEDQAAATVTGYDEQVADAAAAITVPDGDVNAVVYNGTENDTAFAKVGGAHADVLEALGFTVAEAPADLDTSETARADFAFLSIENAVAALTADTVFLVSGDEETAESLLSEPLFANAPAVAAEAVYPLGQTSFRVDYYSALEIVDAVVADFGE</sequence>
<dbReference type="PANTHER" id="PTHR30532:SF24">
    <property type="entry name" value="FERRIC ENTEROBACTIN-BINDING PERIPLASMIC PROTEIN FEPB"/>
    <property type="match status" value="1"/>
</dbReference>
<dbReference type="NCBIfam" id="NF008200">
    <property type="entry name" value="PRK10957.1"/>
    <property type="match status" value="1"/>
</dbReference>
<dbReference type="PROSITE" id="PS50983">
    <property type="entry name" value="FE_B12_PBP"/>
    <property type="match status" value="1"/>
</dbReference>
<comment type="subcellular location">
    <subcellularLocation>
        <location evidence="1">Cell envelope</location>
    </subcellularLocation>
</comment>
<dbReference type="EMBL" id="BAAAYV010000025">
    <property type="protein sequence ID" value="GAA3668130.1"/>
    <property type="molecule type" value="Genomic_DNA"/>
</dbReference>
<evidence type="ECO:0000313" key="9">
    <source>
        <dbReference type="Proteomes" id="UP001410795"/>
    </source>
</evidence>
<accession>A0ABP7BRW8</accession>
<gene>
    <name evidence="8" type="primary">fepB</name>
    <name evidence="8" type="ORF">GCM10022202_32720</name>
</gene>
<name>A0ABP7BRW8_9MICO</name>
<proteinExistence type="inferred from homology"/>
<organism evidence="8 9">
    <name type="scientific">Microbacterium marinilacus</name>
    <dbReference type="NCBI Taxonomy" id="415209"/>
    <lineage>
        <taxon>Bacteria</taxon>
        <taxon>Bacillati</taxon>
        <taxon>Actinomycetota</taxon>
        <taxon>Actinomycetes</taxon>
        <taxon>Micrococcales</taxon>
        <taxon>Microbacteriaceae</taxon>
        <taxon>Microbacterium</taxon>
    </lineage>
</organism>
<evidence type="ECO:0000256" key="2">
    <source>
        <dbReference type="ARBA" id="ARBA00008814"/>
    </source>
</evidence>
<evidence type="ECO:0000256" key="4">
    <source>
        <dbReference type="ARBA" id="ARBA00022729"/>
    </source>
</evidence>
<dbReference type="InterPro" id="IPR002491">
    <property type="entry name" value="ABC_transptr_periplasmic_BD"/>
</dbReference>
<evidence type="ECO:0000256" key="6">
    <source>
        <dbReference type="SAM" id="SignalP"/>
    </source>
</evidence>
<dbReference type="PROSITE" id="PS51257">
    <property type="entry name" value="PROKAR_LIPOPROTEIN"/>
    <property type="match status" value="1"/>
</dbReference>
<evidence type="ECO:0000256" key="5">
    <source>
        <dbReference type="SAM" id="MobiDB-lite"/>
    </source>
</evidence>
<evidence type="ECO:0000256" key="3">
    <source>
        <dbReference type="ARBA" id="ARBA00022448"/>
    </source>
</evidence>
<protein>
    <submittedName>
        <fullName evidence="8">Fe2+-enterobactin ABC transporter substrate-binding protein</fullName>
    </submittedName>
</protein>
<dbReference type="Proteomes" id="UP001410795">
    <property type="component" value="Unassembled WGS sequence"/>
</dbReference>
<dbReference type="SUPFAM" id="SSF53807">
    <property type="entry name" value="Helical backbone' metal receptor"/>
    <property type="match status" value="1"/>
</dbReference>
<keyword evidence="3" id="KW-0813">Transport</keyword>
<feature type="region of interest" description="Disordered" evidence="5">
    <location>
        <begin position="34"/>
        <end position="55"/>
    </location>
</feature>
<keyword evidence="9" id="KW-1185">Reference proteome</keyword>
<comment type="similarity">
    <text evidence="2">Belongs to the bacterial solute-binding protein 8 family.</text>
</comment>
<feature type="compositionally biased region" description="Low complexity" evidence="5">
    <location>
        <begin position="34"/>
        <end position="54"/>
    </location>
</feature>
<dbReference type="PANTHER" id="PTHR30532">
    <property type="entry name" value="IRON III DICITRATE-BINDING PERIPLASMIC PROTEIN"/>
    <property type="match status" value="1"/>
</dbReference>
<dbReference type="Pfam" id="PF01497">
    <property type="entry name" value="Peripla_BP_2"/>
    <property type="match status" value="1"/>
</dbReference>
<evidence type="ECO:0000259" key="7">
    <source>
        <dbReference type="PROSITE" id="PS50983"/>
    </source>
</evidence>
<evidence type="ECO:0000313" key="8">
    <source>
        <dbReference type="EMBL" id="GAA3668130.1"/>
    </source>
</evidence>
<feature type="chain" id="PRO_5045627870" evidence="6">
    <location>
        <begin position="38"/>
        <end position="344"/>
    </location>
</feature>
<dbReference type="InterPro" id="IPR051313">
    <property type="entry name" value="Bact_iron-sidero_bind"/>
</dbReference>
<evidence type="ECO:0000256" key="1">
    <source>
        <dbReference type="ARBA" id="ARBA00004196"/>
    </source>
</evidence>
<dbReference type="RefSeq" id="WP_221858132.1">
    <property type="nucleotide sequence ID" value="NZ_BAAAYV010000025.1"/>
</dbReference>
<dbReference type="Gene3D" id="3.40.50.1980">
    <property type="entry name" value="Nitrogenase molybdenum iron protein domain"/>
    <property type="match status" value="2"/>
</dbReference>
<feature type="domain" description="Fe/B12 periplasmic-binding" evidence="7">
    <location>
        <begin position="74"/>
        <end position="344"/>
    </location>
</feature>
<feature type="signal peptide" evidence="6">
    <location>
        <begin position="1"/>
        <end position="37"/>
    </location>
</feature>
<comment type="caution">
    <text evidence="8">The sequence shown here is derived from an EMBL/GenBank/DDBJ whole genome shotgun (WGS) entry which is preliminary data.</text>
</comment>
<reference evidence="9" key="1">
    <citation type="journal article" date="2019" name="Int. J. Syst. Evol. Microbiol.">
        <title>The Global Catalogue of Microorganisms (GCM) 10K type strain sequencing project: providing services to taxonomists for standard genome sequencing and annotation.</title>
        <authorList>
            <consortium name="The Broad Institute Genomics Platform"/>
            <consortium name="The Broad Institute Genome Sequencing Center for Infectious Disease"/>
            <person name="Wu L."/>
            <person name="Ma J."/>
        </authorList>
    </citation>
    <scope>NUCLEOTIDE SEQUENCE [LARGE SCALE GENOMIC DNA]</scope>
    <source>
        <strain evidence="9">JCM 16546</strain>
    </source>
</reference>